<dbReference type="Proteomes" id="UP000054560">
    <property type="component" value="Unassembled WGS sequence"/>
</dbReference>
<name>A0A0L0FZ45_9EUKA</name>
<keyword evidence="2" id="KW-1185">Reference proteome</keyword>
<organism evidence="1 2">
    <name type="scientific">Sphaeroforma arctica JP610</name>
    <dbReference type="NCBI Taxonomy" id="667725"/>
    <lineage>
        <taxon>Eukaryota</taxon>
        <taxon>Ichthyosporea</taxon>
        <taxon>Ichthyophonida</taxon>
        <taxon>Sphaeroforma</taxon>
    </lineage>
</organism>
<protein>
    <submittedName>
        <fullName evidence="1">Uncharacterized protein</fullName>
    </submittedName>
</protein>
<dbReference type="STRING" id="667725.A0A0L0FZ45"/>
<evidence type="ECO:0000313" key="2">
    <source>
        <dbReference type="Proteomes" id="UP000054560"/>
    </source>
</evidence>
<accession>A0A0L0FZ45</accession>
<dbReference type="OrthoDB" id="338614at2759"/>
<reference evidence="1 2" key="1">
    <citation type="submission" date="2011-02" db="EMBL/GenBank/DDBJ databases">
        <title>The Genome Sequence of Sphaeroforma arctica JP610.</title>
        <authorList>
            <consortium name="The Broad Institute Genome Sequencing Platform"/>
            <person name="Russ C."/>
            <person name="Cuomo C."/>
            <person name="Young S.K."/>
            <person name="Zeng Q."/>
            <person name="Gargeya S."/>
            <person name="Alvarado L."/>
            <person name="Berlin A."/>
            <person name="Chapman S.B."/>
            <person name="Chen Z."/>
            <person name="Freedman E."/>
            <person name="Gellesch M."/>
            <person name="Goldberg J."/>
            <person name="Griggs A."/>
            <person name="Gujja S."/>
            <person name="Heilman E."/>
            <person name="Heiman D."/>
            <person name="Howarth C."/>
            <person name="Mehta T."/>
            <person name="Neiman D."/>
            <person name="Pearson M."/>
            <person name="Roberts A."/>
            <person name="Saif S."/>
            <person name="Shea T."/>
            <person name="Shenoy N."/>
            <person name="Sisk P."/>
            <person name="Stolte C."/>
            <person name="Sykes S."/>
            <person name="White J."/>
            <person name="Yandava C."/>
            <person name="Burger G."/>
            <person name="Gray M.W."/>
            <person name="Holland P.W.H."/>
            <person name="King N."/>
            <person name="Lang F.B.F."/>
            <person name="Roger A.J."/>
            <person name="Ruiz-Trillo I."/>
            <person name="Haas B."/>
            <person name="Nusbaum C."/>
            <person name="Birren B."/>
        </authorList>
    </citation>
    <scope>NUCLEOTIDE SEQUENCE [LARGE SCALE GENOMIC DNA]</scope>
    <source>
        <strain evidence="1 2">JP610</strain>
    </source>
</reference>
<dbReference type="AlphaFoldDB" id="A0A0L0FZ45"/>
<dbReference type="RefSeq" id="XP_014155748.1">
    <property type="nucleotide sequence ID" value="XM_014300273.1"/>
</dbReference>
<dbReference type="Gene3D" id="3.40.50.720">
    <property type="entry name" value="NAD(P)-binding Rossmann-like Domain"/>
    <property type="match status" value="1"/>
</dbReference>
<proteinExistence type="predicted"/>
<gene>
    <name evidence="1" type="ORF">SARC_05851</name>
</gene>
<evidence type="ECO:0000313" key="1">
    <source>
        <dbReference type="EMBL" id="KNC81846.1"/>
    </source>
</evidence>
<dbReference type="EMBL" id="KQ241988">
    <property type="protein sequence ID" value="KNC81846.1"/>
    <property type="molecule type" value="Genomic_DNA"/>
</dbReference>
<dbReference type="GeneID" id="25906355"/>
<dbReference type="eggNOG" id="KOG2337">
    <property type="taxonomic scope" value="Eukaryota"/>
</dbReference>
<sequence length="77" mass="8751">MVMPVGRAYDRCTGCSRKVVEMYKERGFQFLLDAFNSPTYLEDVTGLTEMKAQMEEVDFDMDLSSEDDSFSPASDSE</sequence>